<evidence type="ECO:0000256" key="1">
    <source>
        <dbReference type="SAM" id="Phobius"/>
    </source>
</evidence>
<dbReference type="EMBL" id="UZAE01007448">
    <property type="protein sequence ID" value="VDO02425.1"/>
    <property type="molecule type" value="Genomic_DNA"/>
</dbReference>
<protein>
    <submittedName>
        <fullName evidence="4">Plasma membrane fusion protein PRM1</fullName>
    </submittedName>
</protein>
<keyword evidence="3" id="KW-1185">Reference proteome</keyword>
<accession>A0A0R3THM8</accession>
<reference evidence="4" key="1">
    <citation type="submission" date="2017-02" db="UniProtKB">
        <authorList>
            <consortium name="WormBaseParasite"/>
        </authorList>
    </citation>
    <scope>IDENTIFICATION</scope>
</reference>
<feature type="transmembrane region" description="Helical" evidence="1">
    <location>
        <begin position="64"/>
        <end position="87"/>
    </location>
</feature>
<dbReference type="Proteomes" id="UP000278807">
    <property type="component" value="Unassembled WGS sequence"/>
</dbReference>
<dbReference type="OrthoDB" id="6256739at2759"/>
<evidence type="ECO:0000313" key="2">
    <source>
        <dbReference type="EMBL" id="VDO02425.1"/>
    </source>
</evidence>
<keyword evidence="1" id="KW-0812">Transmembrane</keyword>
<proteinExistence type="predicted"/>
<evidence type="ECO:0000313" key="4">
    <source>
        <dbReference type="WBParaSite" id="HNAJ_0000656901-mRNA-1"/>
    </source>
</evidence>
<keyword evidence="1" id="KW-0472">Membrane</keyword>
<sequence length="246" mass="27738">MEDPAAVNGFKENRRGLFLFYNSYEFGSKVEENQAAILDGIEVLMEKNSFTRKHQGRICCGCHLLSLILAVIYIVALLICIVVLIMAAQQLAEVMERPSEDKSAIKAEVVAWTSGNSTHFNLQGTVSFILSEVVHLLDDSVTGLLAKMNSTVVGLVPTLEPTTRKGVTKIFDSLRQLIKINELFTDTEKMKDELSVFNEDVKNISDNYNDTIPELTRLNTEFKDIHTQVKQQQPQLVSESFRFIDY</sequence>
<dbReference type="WBParaSite" id="HNAJ_0000656901-mRNA-1">
    <property type="protein sequence ID" value="HNAJ_0000656901-mRNA-1"/>
    <property type="gene ID" value="HNAJ_0000656901"/>
</dbReference>
<evidence type="ECO:0000313" key="3">
    <source>
        <dbReference type="Proteomes" id="UP000278807"/>
    </source>
</evidence>
<reference evidence="2 3" key="2">
    <citation type="submission" date="2018-11" db="EMBL/GenBank/DDBJ databases">
        <authorList>
            <consortium name="Pathogen Informatics"/>
        </authorList>
    </citation>
    <scope>NUCLEOTIDE SEQUENCE [LARGE SCALE GENOMIC DNA]</scope>
</reference>
<dbReference type="AlphaFoldDB" id="A0A0R3THM8"/>
<gene>
    <name evidence="2" type="ORF">HNAJ_LOCUS6565</name>
</gene>
<keyword evidence="1" id="KW-1133">Transmembrane helix</keyword>
<organism evidence="4">
    <name type="scientific">Rodentolepis nana</name>
    <name type="common">Dwarf tapeworm</name>
    <name type="synonym">Hymenolepis nana</name>
    <dbReference type="NCBI Taxonomy" id="102285"/>
    <lineage>
        <taxon>Eukaryota</taxon>
        <taxon>Metazoa</taxon>
        <taxon>Spiralia</taxon>
        <taxon>Lophotrochozoa</taxon>
        <taxon>Platyhelminthes</taxon>
        <taxon>Cestoda</taxon>
        <taxon>Eucestoda</taxon>
        <taxon>Cyclophyllidea</taxon>
        <taxon>Hymenolepididae</taxon>
        <taxon>Rodentolepis</taxon>
    </lineage>
</organism>
<name>A0A0R3THM8_RODNA</name>